<sequence>MHTAGAEVVRSGRGRHRRPARTNWTGLAERVLGGWPMTLRVALLLVILLAGCMVGLVVVLGFTGTACVAGISVLFRVANRRAAQPI</sequence>
<evidence type="ECO:0000256" key="2">
    <source>
        <dbReference type="SAM" id="Phobius"/>
    </source>
</evidence>
<dbReference type="EMBL" id="SLWS01000005">
    <property type="protein sequence ID" value="TCO58372.1"/>
    <property type="molecule type" value="Genomic_DNA"/>
</dbReference>
<dbReference type="Proteomes" id="UP000295680">
    <property type="component" value="Unassembled WGS sequence"/>
</dbReference>
<organism evidence="3 4">
    <name type="scientific">Actinocrispum wychmicini</name>
    <dbReference type="NCBI Taxonomy" id="1213861"/>
    <lineage>
        <taxon>Bacteria</taxon>
        <taxon>Bacillati</taxon>
        <taxon>Actinomycetota</taxon>
        <taxon>Actinomycetes</taxon>
        <taxon>Pseudonocardiales</taxon>
        <taxon>Pseudonocardiaceae</taxon>
        <taxon>Actinocrispum</taxon>
    </lineage>
</organism>
<evidence type="ECO:0000313" key="4">
    <source>
        <dbReference type="Proteomes" id="UP000295680"/>
    </source>
</evidence>
<keyword evidence="2" id="KW-0812">Transmembrane</keyword>
<evidence type="ECO:0000256" key="1">
    <source>
        <dbReference type="SAM" id="MobiDB-lite"/>
    </source>
</evidence>
<keyword evidence="2" id="KW-0472">Membrane</keyword>
<dbReference type="AlphaFoldDB" id="A0A4R2JIU3"/>
<feature type="transmembrane region" description="Helical" evidence="2">
    <location>
        <begin position="42"/>
        <end position="75"/>
    </location>
</feature>
<keyword evidence="4" id="KW-1185">Reference proteome</keyword>
<reference evidence="3 4" key="1">
    <citation type="submission" date="2019-03" db="EMBL/GenBank/DDBJ databases">
        <title>Genomic Encyclopedia of Type Strains, Phase IV (KMG-IV): sequencing the most valuable type-strain genomes for metagenomic binning, comparative biology and taxonomic classification.</title>
        <authorList>
            <person name="Goeker M."/>
        </authorList>
    </citation>
    <scope>NUCLEOTIDE SEQUENCE [LARGE SCALE GENOMIC DNA]</scope>
    <source>
        <strain evidence="3 4">DSM 45934</strain>
    </source>
</reference>
<keyword evidence="2" id="KW-1133">Transmembrane helix</keyword>
<feature type="region of interest" description="Disordered" evidence="1">
    <location>
        <begin position="1"/>
        <end position="20"/>
    </location>
</feature>
<proteinExistence type="predicted"/>
<evidence type="ECO:0000313" key="3">
    <source>
        <dbReference type="EMBL" id="TCO58372.1"/>
    </source>
</evidence>
<accession>A0A4R2JIU3</accession>
<name>A0A4R2JIU3_9PSEU</name>
<gene>
    <name evidence="3" type="ORF">EV192_105439</name>
</gene>
<comment type="caution">
    <text evidence="3">The sequence shown here is derived from an EMBL/GenBank/DDBJ whole genome shotgun (WGS) entry which is preliminary data.</text>
</comment>
<protein>
    <submittedName>
        <fullName evidence="3">Uncharacterized protein</fullName>
    </submittedName>
</protein>